<dbReference type="VEuPathDB" id="FungiDB:YALI0_D10901g"/>
<evidence type="ECO:0000313" key="10">
    <source>
        <dbReference type="Proteomes" id="UP000182444"/>
    </source>
</evidence>
<dbReference type="Gene3D" id="1.10.287.660">
    <property type="entry name" value="Helix hairpin bin"/>
    <property type="match status" value="1"/>
</dbReference>
<dbReference type="RefSeq" id="XP_502675.1">
    <property type="nucleotide sequence ID" value="XM_502675.1"/>
</dbReference>
<evidence type="ECO:0000256" key="6">
    <source>
        <dbReference type="ARBA" id="ARBA00023242"/>
    </source>
</evidence>
<evidence type="ECO:0000256" key="4">
    <source>
        <dbReference type="ARBA" id="ARBA00022728"/>
    </source>
</evidence>
<accession>A0A1H6QC80</accession>
<dbReference type="EMBL" id="CP017556">
    <property type="protein sequence ID" value="AOW03899.1"/>
    <property type="molecule type" value="Genomic_DNA"/>
</dbReference>
<comment type="similarity">
    <text evidence="2">Belongs to the ISY1 family.</text>
</comment>
<dbReference type="eggNOG" id="KOG3068">
    <property type="taxonomic scope" value="Eukaryota"/>
</dbReference>
<dbReference type="SUPFAM" id="SSF140102">
    <property type="entry name" value="ISY1 domain-like"/>
    <property type="match status" value="1"/>
</dbReference>
<reference evidence="9 11" key="2">
    <citation type="submission" date="2018-07" db="EMBL/GenBank/DDBJ databases">
        <title>Draft Genome Assemblies for Five Robust Yarrowia lipolytica Strains Exhibiting High Lipid Production and Pentose Sugar Utilization and Sugar Alcohol Secretion from Undetoxified Lignocellulosic Biomass Hydrolysates.</title>
        <authorList>
            <consortium name="DOE Joint Genome Institute"/>
            <person name="Walker C."/>
            <person name="Ryu S."/>
            <person name="Na H."/>
            <person name="Zane M."/>
            <person name="LaButti K."/>
            <person name="Lipzen A."/>
            <person name="Haridas S."/>
            <person name="Barry K."/>
            <person name="Grigoriev I.V."/>
            <person name="Quarterman J."/>
            <person name="Slininger P."/>
            <person name="Dien B."/>
            <person name="Trinh C.T."/>
        </authorList>
    </citation>
    <scope>NUCLEOTIDE SEQUENCE [LARGE SCALE GENOMIC DNA]</scope>
    <source>
        <strain evidence="9 11">YB392</strain>
    </source>
</reference>
<protein>
    <recommendedName>
        <fullName evidence="3">Pre-mRNA-splicing factor ISY1</fullName>
    </recommendedName>
    <alternativeName>
        <fullName evidence="7">Pre-mRNA-splicing factor isy1</fullName>
    </alternativeName>
</protein>
<dbReference type="InterPro" id="IPR009360">
    <property type="entry name" value="Isy1"/>
</dbReference>
<evidence type="ECO:0000313" key="11">
    <source>
        <dbReference type="Proteomes" id="UP000256601"/>
    </source>
</evidence>
<dbReference type="SMR" id="A0A1H6QC80"/>
<evidence type="ECO:0000256" key="2">
    <source>
        <dbReference type="ARBA" id="ARBA00007002"/>
    </source>
</evidence>
<evidence type="ECO:0000256" key="1">
    <source>
        <dbReference type="ARBA" id="ARBA00004123"/>
    </source>
</evidence>
<dbReference type="KEGG" id="yli:2910445"/>
<evidence type="ECO:0000256" key="7">
    <source>
        <dbReference type="ARBA" id="ARBA00073166"/>
    </source>
</evidence>
<dbReference type="OrthoDB" id="1739576at2759"/>
<dbReference type="InterPro" id="IPR029012">
    <property type="entry name" value="Helix_hairpin_bin_sf"/>
</dbReference>
<organism evidence="8 10">
    <name type="scientific">Yarrowia lipolytica</name>
    <name type="common">Candida lipolytica</name>
    <dbReference type="NCBI Taxonomy" id="4952"/>
    <lineage>
        <taxon>Eukaryota</taxon>
        <taxon>Fungi</taxon>
        <taxon>Dikarya</taxon>
        <taxon>Ascomycota</taxon>
        <taxon>Saccharomycotina</taxon>
        <taxon>Dipodascomycetes</taxon>
        <taxon>Dipodascales</taxon>
        <taxon>Dipodascales incertae sedis</taxon>
        <taxon>Yarrowia</taxon>
    </lineage>
</organism>
<evidence type="ECO:0000256" key="3">
    <source>
        <dbReference type="ARBA" id="ARBA00019194"/>
    </source>
</evidence>
<sequence>MSRNSEKQGSMLHRFQQQQANAAGLLDVGRTVRPTYISGVESLPQAEKWRSQVMKEISRKVTKIQDPALSDFQLRDLNDEINKLMSERHRWDLQIRSLGGPNYASFGGKKRGYQYYGRARELPGVSEMLQSQKKDDTKKSGDFYIPPKNLNMVYFGYADDNVTGLMEFEKQRESELQDMLAGKPDEDSGFVVGDITVPEEGDLEARLLEERKRRVQALLD</sequence>
<dbReference type="GO" id="GO:0000974">
    <property type="term" value="C:Prp19 complex"/>
    <property type="evidence" value="ECO:0007669"/>
    <property type="project" value="UniProtKB-ARBA"/>
</dbReference>
<dbReference type="Pfam" id="PF06246">
    <property type="entry name" value="Isy1"/>
    <property type="match status" value="1"/>
</dbReference>
<keyword evidence="6" id="KW-0539">Nucleus</keyword>
<evidence type="ECO:0000313" key="8">
    <source>
        <dbReference type="EMBL" id="AOW03899.1"/>
    </source>
</evidence>
<proteinExistence type="inferred from homology"/>
<dbReference type="VEuPathDB" id="FungiDB:YALI1_D13679g"/>
<dbReference type="OMA" id="QKSTRIY"/>
<dbReference type="Proteomes" id="UP000182444">
    <property type="component" value="Chromosome 1D"/>
</dbReference>
<keyword evidence="4" id="KW-0747">Spliceosome</keyword>
<keyword evidence="4" id="KW-0507">mRNA processing</keyword>
<dbReference type="PANTHER" id="PTHR13021">
    <property type="entry name" value="PRE-MRNA-SPLICING FACTOR ISY1"/>
    <property type="match status" value="1"/>
</dbReference>
<dbReference type="InterPro" id="IPR037200">
    <property type="entry name" value="Isy1_sf"/>
</dbReference>
<keyword evidence="5" id="KW-0508">mRNA splicing</keyword>
<dbReference type="GO" id="GO:0005684">
    <property type="term" value="C:U2-type spliceosomal complex"/>
    <property type="evidence" value="ECO:0007669"/>
    <property type="project" value="UniProtKB-ARBA"/>
</dbReference>
<evidence type="ECO:0000313" key="9">
    <source>
        <dbReference type="EMBL" id="RDW28814.1"/>
    </source>
</evidence>
<reference evidence="8 10" key="1">
    <citation type="journal article" date="2016" name="PLoS ONE">
        <title>Sequence Assembly of Yarrowia lipolytica Strain W29/CLIB89 Shows Transposable Element Diversity.</title>
        <authorList>
            <person name="Magnan C."/>
            <person name="Yu J."/>
            <person name="Chang I."/>
            <person name="Jahn E."/>
            <person name="Kanomata Y."/>
            <person name="Wu J."/>
            <person name="Zeller M."/>
            <person name="Oakes M."/>
            <person name="Baldi P."/>
            <person name="Sandmeyer S."/>
        </authorList>
    </citation>
    <scope>NUCLEOTIDE SEQUENCE [LARGE SCALE GENOMIC DNA]</scope>
    <source>
        <strain evidence="8">CLIB89</strain>
        <strain evidence="10">CLIB89(W29)</strain>
    </source>
</reference>
<dbReference type="Proteomes" id="UP000256601">
    <property type="component" value="Unassembled WGS sequence"/>
</dbReference>
<name>A0A1H6QC80_YARLL</name>
<dbReference type="GeneID" id="2910445"/>
<dbReference type="EMBL" id="KZ858949">
    <property type="protein sequence ID" value="RDW28814.1"/>
    <property type="molecule type" value="Genomic_DNA"/>
</dbReference>
<evidence type="ECO:0000256" key="5">
    <source>
        <dbReference type="ARBA" id="ARBA00023187"/>
    </source>
</evidence>
<dbReference type="AlphaFoldDB" id="A0A1H6QC80"/>
<dbReference type="GO" id="GO:0000350">
    <property type="term" value="P:generation of catalytic spliceosome for second transesterification step"/>
    <property type="evidence" value="ECO:0007669"/>
    <property type="project" value="InterPro"/>
</dbReference>
<dbReference type="GO" id="GO:0071014">
    <property type="term" value="C:post-mRNA release spliceosomal complex"/>
    <property type="evidence" value="ECO:0007669"/>
    <property type="project" value="UniProtKB-ARBA"/>
</dbReference>
<comment type="subcellular location">
    <subcellularLocation>
        <location evidence="1">Nucleus</location>
    </subcellularLocation>
</comment>
<gene>
    <name evidence="9" type="ORF">B0I71DRAFT_126728</name>
    <name evidence="8" type="ORF">YALI1_D13679g</name>
</gene>
<dbReference type="FunFam" id="1.10.287.660:FF:000001">
    <property type="entry name" value="pre-mRNA-splicing factor ISY1 homolog"/>
    <property type="match status" value="1"/>
</dbReference>